<dbReference type="GO" id="GO:0005886">
    <property type="term" value="C:plasma membrane"/>
    <property type="evidence" value="ECO:0007669"/>
    <property type="project" value="UniProtKB-SubCell"/>
</dbReference>
<organism evidence="8 9">
    <name type="scientific">Paractinoplanes ferrugineus</name>
    <dbReference type="NCBI Taxonomy" id="113564"/>
    <lineage>
        <taxon>Bacteria</taxon>
        <taxon>Bacillati</taxon>
        <taxon>Actinomycetota</taxon>
        <taxon>Actinomycetes</taxon>
        <taxon>Micromonosporales</taxon>
        <taxon>Micromonosporaceae</taxon>
        <taxon>Paractinoplanes</taxon>
    </lineage>
</organism>
<dbReference type="Proteomes" id="UP000598174">
    <property type="component" value="Unassembled WGS sequence"/>
</dbReference>
<name>A0A919MG06_9ACTN</name>
<dbReference type="EMBL" id="BOMM01000022">
    <property type="protein sequence ID" value="GIE11115.1"/>
    <property type="molecule type" value="Genomic_DNA"/>
</dbReference>
<proteinExistence type="predicted"/>
<evidence type="ECO:0000256" key="5">
    <source>
        <dbReference type="ARBA" id="ARBA00023136"/>
    </source>
</evidence>
<keyword evidence="9" id="KW-1185">Reference proteome</keyword>
<dbReference type="InterPro" id="IPR051791">
    <property type="entry name" value="Pra-immunoreactive"/>
</dbReference>
<dbReference type="RefSeq" id="WP_203817640.1">
    <property type="nucleotide sequence ID" value="NZ_BAAABP010000032.1"/>
</dbReference>
<comment type="subcellular location">
    <subcellularLocation>
        <location evidence="1">Cell membrane</location>
        <topology evidence="1">Multi-pass membrane protein</topology>
    </subcellularLocation>
</comment>
<evidence type="ECO:0000259" key="7">
    <source>
        <dbReference type="Pfam" id="PF06271"/>
    </source>
</evidence>
<reference evidence="8" key="1">
    <citation type="submission" date="2021-01" db="EMBL/GenBank/DDBJ databases">
        <title>Whole genome shotgun sequence of Actinoplanes ferrugineus NBRC 15555.</title>
        <authorList>
            <person name="Komaki H."/>
            <person name="Tamura T."/>
        </authorList>
    </citation>
    <scope>NUCLEOTIDE SEQUENCE</scope>
    <source>
        <strain evidence="8">NBRC 15555</strain>
    </source>
</reference>
<gene>
    <name evidence="8" type="ORF">Afe05nite_29550</name>
</gene>
<feature type="transmembrane region" description="Helical" evidence="6">
    <location>
        <begin position="103"/>
        <end position="122"/>
    </location>
</feature>
<dbReference type="AlphaFoldDB" id="A0A919MG06"/>
<evidence type="ECO:0000313" key="9">
    <source>
        <dbReference type="Proteomes" id="UP000598174"/>
    </source>
</evidence>
<keyword evidence="5 6" id="KW-0472">Membrane</keyword>
<keyword evidence="2" id="KW-1003">Cell membrane</keyword>
<keyword evidence="3 6" id="KW-0812">Transmembrane</keyword>
<feature type="transmembrane region" description="Helical" evidence="6">
    <location>
        <begin position="45"/>
        <end position="66"/>
    </location>
</feature>
<evidence type="ECO:0000256" key="3">
    <source>
        <dbReference type="ARBA" id="ARBA00022692"/>
    </source>
</evidence>
<sequence>MTYRPGSPNVHVTGRRIVATLLDSLVLSCFIPATNGQDGTSGFDLTTLSAGGSLSLGLLAVLYYTLLEGLTGRTLGKLVTGIRVVDARSGGKPGLLAGLVRTLLRLIDGLVGYLVAMIVVVNSENRRRLGDMAAKTLVVRA</sequence>
<evidence type="ECO:0000256" key="1">
    <source>
        <dbReference type="ARBA" id="ARBA00004651"/>
    </source>
</evidence>
<dbReference type="PANTHER" id="PTHR36115">
    <property type="entry name" value="PROLINE-RICH ANTIGEN HOMOLOG-RELATED"/>
    <property type="match status" value="1"/>
</dbReference>
<keyword evidence="4 6" id="KW-1133">Transmembrane helix</keyword>
<protein>
    <recommendedName>
        <fullName evidence="7">RDD domain-containing protein</fullName>
    </recommendedName>
</protein>
<accession>A0A919MG06</accession>
<feature type="domain" description="RDD" evidence="7">
    <location>
        <begin position="14"/>
        <end position="135"/>
    </location>
</feature>
<dbReference type="Pfam" id="PF06271">
    <property type="entry name" value="RDD"/>
    <property type="match status" value="1"/>
</dbReference>
<evidence type="ECO:0000256" key="6">
    <source>
        <dbReference type="SAM" id="Phobius"/>
    </source>
</evidence>
<dbReference type="InterPro" id="IPR010432">
    <property type="entry name" value="RDD"/>
</dbReference>
<evidence type="ECO:0000313" key="8">
    <source>
        <dbReference type="EMBL" id="GIE11115.1"/>
    </source>
</evidence>
<comment type="caution">
    <text evidence="8">The sequence shown here is derived from an EMBL/GenBank/DDBJ whole genome shotgun (WGS) entry which is preliminary data.</text>
</comment>
<evidence type="ECO:0000256" key="4">
    <source>
        <dbReference type="ARBA" id="ARBA00022989"/>
    </source>
</evidence>
<evidence type="ECO:0000256" key="2">
    <source>
        <dbReference type="ARBA" id="ARBA00022475"/>
    </source>
</evidence>